<feature type="transmembrane region" description="Helical" evidence="7">
    <location>
        <begin position="12"/>
        <end position="35"/>
    </location>
</feature>
<feature type="transmembrane region" description="Helical" evidence="7">
    <location>
        <begin position="70"/>
        <end position="94"/>
    </location>
</feature>
<dbReference type="AlphaFoldDB" id="A8F489"/>
<dbReference type="Gene3D" id="1.10.3720.10">
    <property type="entry name" value="MetI-like"/>
    <property type="match status" value="1"/>
</dbReference>
<dbReference type="GO" id="GO:0055085">
    <property type="term" value="P:transmembrane transport"/>
    <property type="evidence" value="ECO:0007669"/>
    <property type="project" value="InterPro"/>
</dbReference>
<dbReference type="CDD" id="cd06261">
    <property type="entry name" value="TM_PBP2"/>
    <property type="match status" value="1"/>
</dbReference>
<dbReference type="eggNOG" id="COG0395">
    <property type="taxonomic scope" value="Bacteria"/>
</dbReference>
<evidence type="ECO:0000256" key="6">
    <source>
        <dbReference type="ARBA" id="ARBA00023136"/>
    </source>
</evidence>
<dbReference type="STRING" id="416591.Tlet_0406"/>
<name>A8F489_PSELT</name>
<keyword evidence="4 7" id="KW-0812">Transmembrane</keyword>
<keyword evidence="5 7" id="KW-1133">Transmembrane helix</keyword>
<reference evidence="9 10" key="2">
    <citation type="journal article" date="2009" name="Proc. Natl. Acad. Sci. U.S.A.">
        <title>On the chimeric nature, thermophilic origin, and phylogenetic placement of the Thermotogales.</title>
        <authorList>
            <person name="Zhaxybayeva O."/>
            <person name="Swithers K.S."/>
            <person name="Lapierre P."/>
            <person name="Fournier G.P."/>
            <person name="Bickhart D.M."/>
            <person name="DeBoy R.T."/>
            <person name="Nelson K.E."/>
            <person name="Nesbo C.L."/>
            <person name="Doolittle W.F."/>
            <person name="Gogarten J.P."/>
            <person name="Noll K.M."/>
        </authorList>
    </citation>
    <scope>NUCLEOTIDE SEQUENCE [LARGE SCALE GENOMIC DNA]</scope>
    <source>
        <strain evidence="10">ATCC BAA-301 / DSM 14385 / NBRC 107922 / TMO</strain>
    </source>
</reference>
<feature type="transmembrane region" description="Helical" evidence="7">
    <location>
        <begin position="182"/>
        <end position="204"/>
    </location>
</feature>
<dbReference type="GO" id="GO:0005886">
    <property type="term" value="C:plasma membrane"/>
    <property type="evidence" value="ECO:0007669"/>
    <property type="project" value="UniProtKB-SubCell"/>
</dbReference>
<evidence type="ECO:0000256" key="1">
    <source>
        <dbReference type="ARBA" id="ARBA00004651"/>
    </source>
</evidence>
<dbReference type="PROSITE" id="PS50928">
    <property type="entry name" value="ABC_TM1"/>
    <property type="match status" value="1"/>
</dbReference>
<evidence type="ECO:0000313" key="9">
    <source>
        <dbReference type="EMBL" id="ABV32973.1"/>
    </source>
</evidence>
<feature type="transmembrane region" description="Helical" evidence="7">
    <location>
        <begin position="242"/>
        <end position="266"/>
    </location>
</feature>
<protein>
    <submittedName>
        <fullName evidence="9">Binding-protein-dependent transport systems inner membrane component</fullName>
    </submittedName>
</protein>
<dbReference type="OrthoDB" id="187395at2"/>
<evidence type="ECO:0000256" key="5">
    <source>
        <dbReference type="ARBA" id="ARBA00022989"/>
    </source>
</evidence>
<evidence type="ECO:0000256" key="7">
    <source>
        <dbReference type="RuleBase" id="RU363032"/>
    </source>
</evidence>
<dbReference type="PANTHER" id="PTHR43744">
    <property type="entry name" value="ABC TRANSPORTER PERMEASE PROTEIN MG189-RELATED-RELATED"/>
    <property type="match status" value="1"/>
</dbReference>
<dbReference type="PANTHER" id="PTHR43744:SF8">
    <property type="entry name" value="SN-GLYCEROL-3-PHOSPHATE TRANSPORT SYSTEM PERMEASE PROTEIN UGPE"/>
    <property type="match status" value="1"/>
</dbReference>
<keyword evidence="2 7" id="KW-0813">Transport</keyword>
<dbReference type="HOGENOM" id="CLU_016047_1_2_0"/>
<accession>A8F489</accession>
<evidence type="ECO:0000256" key="4">
    <source>
        <dbReference type="ARBA" id="ARBA00022692"/>
    </source>
</evidence>
<dbReference type="Proteomes" id="UP000002016">
    <property type="component" value="Chromosome"/>
</dbReference>
<dbReference type="InterPro" id="IPR035906">
    <property type="entry name" value="MetI-like_sf"/>
</dbReference>
<dbReference type="EMBL" id="CP000812">
    <property type="protein sequence ID" value="ABV32973.1"/>
    <property type="molecule type" value="Genomic_DNA"/>
</dbReference>
<evidence type="ECO:0000313" key="10">
    <source>
        <dbReference type="Proteomes" id="UP000002016"/>
    </source>
</evidence>
<evidence type="ECO:0000259" key="8">
    <source>
        <dbReference type="PROSITE" id="PS50928"/>
    </source>
</evidence>
<evidence type="ECO:0000256" key="2">
    <source>
        <dbReference type="ARBA" id="ARBA00022448"/>
    </source>
</evidence>
<sequence precursor="true">MIKFSKLNRLIVYIVLSIYAFIIAGPFFVMVMNSFKSMRDIFLRPFSLPSKFMYENYLQAWRQAGIGKGYINSTIIAVSSVVAVVFLASMFAYMISKYDFKGRRFLFVYSMLGLALPARLAVIPIFLLLRSINLTNSLLGLIIVYSSVNIPFSAFILKNFMDSVPNELCEAARIDGASVGNIYYKIILPLIKPALSIVAIVTFVNVWNDFFFPLILINDKSKATITLAVSIFFGEYSTQWHLLFSGLTLSIAPTVILFLIFSRYFIAGMTQGAIK</sequence>
<dbReference type="SUPFAM" id="SSF161098">
    <property type="entry name" value="MetI-like"/>
    <property type="match status" value="1"/>
</dbReference>
<keyword evidence="10" id="KW-1185">Reference proteome</keyword>
<comment type="similarity">
    <text evidence="7">Belongs to the binding-protein-dependent transport system permease family.</text>
</comment>
<comment type="subcellular location">
    <subcellularLocation>
        <location evidence="1 7">Cell membrane</location>
        <topology evidence="1 7">Multi-pass membrane protein</topology>
    </subcellularLocation>
</comment>
<keyword evidence="6 7" id="KW-0472">Membrane</keyword>
<dbReference type="InterPro" id="IPR000515">
    <property type="entry name" value="MetI-like"/>
</dbReference>
<gene>
    <name evidence="9" type="ordered locus">Tlet_0406</name>
</gene>
<dbReference type="Pfam" id="PF00528">
    <property type="entry name" value="BPD_transp_1"/>
    <property type="match status" value="1"/>
</dbReference>
<proteinExistence type="inferred from homology"/>
<dbReference type="RefSeq" id="WP_012002454.1">
    <property type="nucleotide sequence ID" value="NC_009828.1"/>
</dbReference>
<feature type="transmembrane region" description="Helical" evidence="7">
    <location>
        <begin position="106"/>
        <end position="132"/>
    </location>
</feature>
<reference evidence="9 10" key="1">
    <citation type="submission" date="2007-08" db="EMBL/GenBank/DDBJ databases">
        <title>Complete sequence of Thermotoga lettingae TMO.</title>
        <authorList>
            <consortium name="US DOE Joint Genome Institute"/>
            <person name="Copeland A."/>
            <person name="Lucas S."/>
            <person name="Lapidus A."/>
            <person name="Barry K."/>
            <person name="Glavina del Rio T."/>
            <person name="Dalin E."/>
            <person name="Tice H."/>
            <person name="Pitluck S."/>
            <person name="Foster B."/>
            <person name="Bruce D."/>
            <person name="Schmutz J."/>
            <person name="Larimer F."/>
            <person name="Land M."/>
            <person name="Hauser L."/>
            <person name="Kyrpides N."/>
            <person name="Mikhailova N."/>
            <person name="Nelson K."/>
            <person name="Gogarten J.P."/>
            <person name="Noll K."/>
            <person name="Richardson P."/>
        </authorList>
    </citation>
    <scope>NUCLEOTIDE SEQUENCE [LARGE SCALE GENOMIC DNA]</scope>
    <source>
        <strain evidence="10">ATCC BAA-301 / DSM 14385 / NBRC 107922 / TMO</strain>
    </source>
</reference>
<organism evidence="9 10">
    <name type="scientific">Pseudothermotoga lettingae (strain ATCC BAA-301 / DSM 14385 / NBRC 107922 / TMO)</name>
    <name type="common">Thermotoga lettingae</name>
    <dbReference type="NCBI Taxonomy" id="416591"/>
    <lineage>
        <taxon>Bacteria</taxon>
        <taxon>Thermotogati</taxon>
        <taxon>Thermotogota</taxon>
        <taxon>Thermotogae</taxon>
        <taxon>Thermotogales</taxon>
        <taxon>Thermotogaceae</taxon>
        <taxon>Pseudothermotoga</taxon>
    </lineage>
</organism>
<feature type="transmembrane region" description="Helical" evidence="7">
    <location>
        <begin position="138"/>
        <end position="161"/>
    </location>
</feature>
<evidence type="ECO:0000256" key="3">
    <source>
        <dbReference type="ARBA" id="ARBA00022475"/>
    </source>
</evidence>
<dbReference type="KEGG" id="tle:Tlet_0406"/>
<keyword evidence="3" id="KW-1003">Cell membrane</keyword>
<feature type="domain" description="ABC transmembrane type-1" evidence="8">
    <location>
        <begin position="70"/>
        <end position="261"/>
    </location>
</feature>